<organism evidence="6 7">
    <name type="scientific">Paenibacillus hodogayensis</name>
    <dbReference type="NCBI Taxonomy" id="279208"/>
    <lineage>
        <taxon>Bacteria</taxon>
        <taxon>Bacillati</taxon>
        <taxon>Bacillota</taxon>
        <taxon>Bacilli</taxon>
        <taxon>Bacillales</taxon>
        <taxon>Paenibacillaceae</taxon>
        <taxon>Paenibacillus</taxon>
    </lineage>
</organism>
<dbReference type="RefSeq" id="WP_344915066.1">
    <property type="nucleotide sequence ID" value="NZ_BAAAYO010000014.1"/>
</dbReference>
<keyword evidence="1" id="KW-0678">Repressor</keyword>
<evidence type="ECO:0000313" key="6">
    <source>
        <dbReference type="EMBL" id="MFB9753828.1"/>
    </source>
</evidence>
<evidence type="ECO:0000259" key="5">
    <source>
        <dbReference type="PROSITE" id="PS50937"/>
    </source>
</evidence>
<dbReference type="SMART" id="SM00422">
    <property type="entry name" value="HTH_MERR"/>
    <property type="match status" value="1"/>
</dbReference>
<dbReference type="Pfam" id="PF13411">
    <property type="entry name" value="MerR_1"/>
    <property type="match status" value="1"/>
</dbReference>
<dbReference type="PROSITE" id="PS50937">
    <property type="entry name" value="HTH_MERR_2"/>
    <property type="match status" value="1"/>
</dbReference>
<evidence type="ECO:0000256" key="4">
    <source>
        <dbReference type="ARBA" id="ARBA00023163"/>
    </source>
</evidence>
<evidence type="ECO:0000256" key="2">
    <source>
        <dbReference type="ARBA" id="ARBA00023015"/>
    </source>
</evidence>
<dbReference type="CDD" id="cd01106">
    <property type="entry name" value="HTH_TipAL-Mta"/>
    <property type="match status" value="1"/>
</dbReference>
<sequence length="257" mass="29342">MKDARQYSIGDFAEKTGTSIRTLHYYDEIGLLKPHRQPGSGHRLYTDRDVLTLQRIIGFKFLGYSLEQIREMTDEADVEGSLKQTLRVQQKALEEKREQLDAAIGAIRRTSALLEESGTVDGSILFSLVKSMQTEKEQRLWIERNVSAEAIAPLFDKPDEEHLALDKQYIELSEAVKRLAGRAVDDPEVQELLERYLQASLNVTGPETLKHFGRLEQAELEEWNDLVASPFTEEEEAWFNSAMEHYMVRCGMLGPPV</sequence>
<dbReference type="EMBL" id="JBHMAG010000013">
    <property type="protein sequence ID" value="MFB9753828.1"/>
    <property type="molecule type" value="Genomic_DNA"/>
</dbReference>
<dbReference type="InterPro" id="IPR000551">
    <property type="entry name" value="MerR-type_HTH_dom"/>
</dbReference>
<dbReference type="Gene3D" id="1.10.1660.10">
    <property type="match status" value="1"/>
</dbReference>
<dbReference type="InterPro" id="IPR009061">
    <property type="entry name" value="DNA-bd_dom_put_sf"/>
</dbReference>
<protein>
    <submittedName>
        <fullName evidence="6">MerR family transcriptional regulator</fullName>
    </submittedName>
</protein>
<dbReference type="Proteomes" id="UP001589619">
    <property type="component" value="Unassembled WGS sequence"/>
</dbReference>
<comment type="caution">
    <text evidence="6">The sequence shown here is derived from an EMBL/GenBank/DDBJ whole genome shotgun (WGS) entry which is preliminary data.</text>
</comment>
<dbReference type="SUPFAM" id="SSF46955">
    <property type="entry name" value="Putative DNA-binding domain"/>
    <property type="match status" value="1"/>
</dbReference>
<dbReference type="PRINTS" id="PR00040">
    <property type="entry name" value="HTHMERR"/>
</dbReference>
<keyword evidence="7" id="KW-1185">Reference proteome</keyword>
<proteinExistence type="predicted"/>
<keyword evidence="2" id="KW-0805">Transcription regulation</keyword>
<dbReference type="PANTHER" id="PTHR30204">
    <property type="entry name" value="REDOX-CYCLING DRUG-SENSING TRANSCRIPTIONAL ACTIVATOR SOXR"/>
    <property type="match status" value="1"/>
</dbReference>
<dbReference type="InterPro" id="IPR047057">
    <property type="entry name" value="MerR_fam"/>
</dbReference>
<reference evidence="6 7" key="1">
    <citation type="submission" date="2024-09" db="EMBL/GenBank/DDBJ databases">
        <authorList>
            <person name="Sun Q."/>
            <person name="Mori K."/>
        </authorList>
    </citation>
    <scope>NUCLEOTIDE SEQUENCE [LARGE SCALE GENOMIC DNA]</scope>
    <source>
        <strain evidence="6 7">JCM 12520</strain>
    </source>
</reference>
<evidence type="ECO:0000256" key="3">
    <source>
        <dbReference type="ARBA" id="ARBA00023125"/>
    </source>
</evidence>
<name>A0ABV5VZU8_9BACL</name>
<keyword evidence="4" id="KW-0804">Transcription</keyword>
<feature type="domain" description="HTH merR-type" evidence="5">
    <location>
        <begin position="6"/>
        <end position="75"/>
    </location>
</feature>
<evidence type="ECO:0000313" key="7">
    <source>
        <dbReference type="Proteomes" id="UP001589619"/>
    </source>
</evidence>
<gene>
    <name evidence="6" type="ORF">ACFFNY_19845</name>
</gene>
<accession>A0ABV5VZU8</accession>
<keyword evidence="3" id="KW-0238">DNA-binding</keyword>
<evidence type="ECO:0000256" key="1">
    <source>
        <dbReference type="ARBA" id="ARBA00022491"/>
    </source>
</evidence>
<dbReference type="PANTHER" id="PTHR30204:SF69">
    <property type="entry name" value="MERR-FAMILY TRANSCRIPTIONAL REGULATOR"/>
    <property type="match status" value="1"/>
</dbReference>